<keyword evidence="2" id="KW-0472">Membrane</keyword>
<dbReference type="EMBL" id="BONP01000004">
    <property type="protein sequence ID" value="GIG39266.1"/>
    <property type="molecule type" value="Genomic_DNA"/>
</dbReference>
<dbReference type="InterPro" id="IPR053150">
    <property type="entry name" value="Teicoplanin_resist-assoc"/>
</dbReference>
<dbReference type="InterPro" id="IPR006976">
    <property type="entry name" value="VanZ-like"/>
</dbReference>
<comment type="caution">
    <text evidence="4">The sequence shown here is derived from an EMBL/GenBank/DDBJ whole genome shotgun (WGS) entry which is preliminary data.</text>
</comment>
<dbReference type="Pfam" id="PF04892">
    <property type="entry name" value="VanZ"/>
    <property type="match status" value="1"/>
</dbReference>
<reference evidence="4 5" key="1">
    <citation type="submission" date="2021-01" db="EMBL/GenBank/DDBJ databases">
        <title>Whole genome shotgun sequence of Cellulomonas phragmiteti NBRC 110785.</title>
        <authorList>
            <person name="Komaki H."/>
            <person name="Tamura T."/>
        </authorList>
    </citation>
    <scope>NUCLEOTIDE SEQUENCE [LARGE SCALE GENOMIC DNA]</scope>
    <source>
        <strain evidence="4 5">NBRC 110785</strain>
    </source>
</reference>
<dbReference type="RefSeq" id="WP_239069042.1">
    <property type="nucleotide sequence ID" value="NZ_BONP01000004.1"/>
</dbReference>
<proteinExistence type="predicted"/>
<evidence type="ECO:0000313" key="4">
    <source>
        <dbReference type="EMBL" id="GIG39266.1"/>
    </source>
</evidence>
<evidence type="ECO:0000313" key="5">
    <source>
        <dbReference type="Proteomes" id="UP000614741"/>
    </source>
</evidence>
<sequence>MPYREIPPLLVVAPVTVVALALLVVRLRRRGGVTWPRVAVAVALCVYVAGIFANTVLPIYLDKPARDVPWHVFLHLTPLQGTDPADMARNVLVFLPLGVLLPLVARTRSVVRVLLAGFVLSLLMETAQLVNALVASGGHVADVNDLLANTLGAPLGYGLLRLAERAPVVARLVHATTWPSAPPQEDPAERSSDGARRAR</sequence>
<evidence type="ECO:0000256" key="1">
    <source>
        <dbReference type="SAM" id="MobiDB-lite"/>
    </source>
</evidence>
<gene>
    <name evidence="4" type="ORF">Cph01nite_10280</name>
</gene>
<protein>
    <recommendedName>
        <fullName evidence="3">VanZ-like domain-containing protein</fullName>
    </recommendedName>
</protein>
<name>A0ABQ4DIU9_9CELL</name>
<feature type="compositionally biased region" description="Basic and acidic residues" evidence="1">
    <location>
        <begin position="187"/>
        <end position="199"/>
    </location>
</feature>
<accession>A0ABQ4DIU9</accession>
<feature type="transmembrane region" description="Helical" evidence="2">
    <location>
        <begin position="6"/>
        <end position="26"/>
    </location>
</feature>
<dbReference type="Proteomes" id="UP000614741">
    <property type="component" value="Unassembled WGS sequence"/>
</dbReference>
<dbReference type="PANTHER" id="PTHR36834">
    <property type="entry name" value="MEMBRANE PROTEIN-RELATED"/>
    <property type="match status" value="1"/>
</dbReference>
<feature type="domain" description="VanZ-like" evidence="3">
    <location>
        <begin position="76"/>
        <end position="162"/>
    </location>
</feature>
<evidence type="ECO:0000259" key="3">
    <source>
        <dbReference type="Pfam" id="PF04892"/>
    </source>
</evidence>
<keyword evidence="2" id="KW-1133">Transmembrane helix</keyword>
<feature type="transmembrane region" description="Helical" evidence="2">
    <location>
        <begin position="87"/>
        <end position="105"/>
    </location>
</feature>
<evidence type="ECO:0000256" key="2">
    <source>
        <dbReference type="SAM" id="Phobius"/>
    </source>
</evidence>
<feature type="transmembrane region" description="Helical" evidence="2">
    <location>
        <begin position="38"/>
        <end position="61"/>
    </location>
</feature>
<keyword evidence="2" id="KW-0812">Transmembrane</keyword>
<feature type="region of interest" description="Disordered" evidence="1">
    <location>
        <begin position="179"/>
        <end position="199"/>
    </location>
</feature>
<dbReference type="PANTHER" id="PTHR36834:SF1">
    <property type="entry name" value="INTEGRAL MEMBRANE PROTEIN"/>
    <property type="match status" value="1"/>
</dbReference>
<keyword evidence="5" id="KW-1185">Reference proteome</keyword>
<organism evidence="4 5">
    <name type="scientific">Cellulomonas phragmiteti</name>
    <dbReference type="NCBI Taxonomy" id="478780"/>
    <lineage>
        <taxon>Bacteria</taxon>
        <taxon>Bacillati</taxon>
        <taxon>Actinomycetota</taxon>
        <taxon>Actinomycetes</taxon>
        <taxon>Micrococcales</taxon>
        <taxon>Cellulomonadaceae</taxon>
        <taxon>Cellulomonas</taxon>
    </lineage>
</organism>